<protein>
    <submittedName>
        <fullName evidence="1">Uncharacterized protein</fullName>
    </submittedName>
</protein>
<dbReference type="STRING" id="1122146.IV53_GL000227"/>
<accession>A0A0R2KMA9</accession>
<dbReference type="EMBL" id="JQBZ01000002">
    <property type="protein sequence ID" value="KRN90585.1"/>
    <property type="molecule type" value="Genomic_DNA"/>
</dbReference>
<proteinExistence type="predicted"/>
<name>A0A0R2KMA9_9LACO</name>
<sequence length="244" mass="28781">MVLSYGIKMEDFVNSVDHVPEKILSIAPVNLENEIDINTGLNMVIGQKNVKKYLLNRQEKKRSWVDFEDQYNLEEVKPREVSELLYLGHAYSHLRSPFYYKLQNNYAFLTLPNGSLKIYYRYLNDFYTVFSYSLLQHATASFRDKRPIMSLRQRIAPLPEELVQELMPVFLNGAVFDFNTVQATNTQLKIPVLIAPDTIYEIKWYEPTRLVERSELVANLKYSFPKRKWDLEIIDQMAFDMQCL</sequence>
<reference evidence="1 2" key="1">
    <citation type="journal article" date="2015" name="Genome Announc.">
        <title>Expanding the biotechnology potential of lactobacilli through comparative genomics of 213 strains and associated genera.</title>
        <authorList>
            <person name="Sun Z."/>
            <person name="Harris H.M."/>
            <person name="McCann A."/>
            <person name="Guo C."/>
            <person name="Argimon S."/>
            <person name="Zhang W."/>
            <person name="Yang X."/>
            <person name="Jeffery I.B."/>
            <person name="Cooney J.C."/>
            <person name="Kagawa T.F."/>
            <person name="Liu W."/>
            <person name="Song Y."/>
            <person name="Salvetti E."/>
            <person name="Wrobel A."/>
            <person name="Rasinkangas P."/>
            <person name="Parkhill J."/>
            <person name="Rea M.C."/>
            <person name="O'Sullivan O."/>
            <person name="Ritari J."/>
            <person name="Douillard F.P."/>
            <person name="Paul Ross R."/>
            <person name="Yang R."/>
            <person name="Briner A.E."/>
            <person name="Felis G.E."/>
            <person name="de Vos W.M."/>
            <person name="Barrangou R."/>
            <person name="Klaenhammer T.R."/>
            <person name="Caufield P.W."/>
            <person name="Cui Y."/>
            <person name="Zhang H."/>
            <person name="O'Toole P.W."/>
        </authorList>
    </citation>
    <scope>NUCLEOTIDE SEQUENCE [LARGE SCALE GENOMIC DNA]</scope>
    <source>
        <strain evidence="1 2">DSM 22408</strain>
    </source>
</reference>
<evidence type="ECO:0000313" key="1">
    <source>
        <dbReference type="EMBL" id="KRN90585.1"/>
    </source>
</evidence>
<dbReference type="AlphaFoldDB" id="A0A0R2KMA9"/>
<dbReference type="Proteomes" id="UP000051500">
    <property type="component" value="Unassembled WGS sequence"/>
</dbReference>
<evidence type="ECO:0000313" key="2">
    <source>
        <dbReference type="Proteomes" id="UP000051500"/>
    </source>
</evidence>
<gene>
    <name evidence="1" type="ORF">IV53_GL000227</name>
</gene>
<comment type="caution">
    <text evidence="1">The sequence shown here is derived from an EMBL/GenBank/DDBJ whole genome shotgun (WGS) entry which is preliminary data.</text>
</comment>
<keyword evidence="2" id="KW-1185">Reference proteome</keyword>
<organism evidence="1 2">
    <name type="scientific">Ligilactobacillus ceti DSM 22408</name>
    <dbReference type="NCBI Taxonomy" id="1122146"/>
    <lineage>
        <taxon>Bacteria</taxon>
        <taxon>Bacillati</taxon>
        <taxon>Bacillota</taxon>
        <taxon>Bacilli</taxon>
        <taxon>Lactobacillales</taxon>
        <taxon>Lactobacillaceae</taxon>
        <taxon>Ligilactobacillus</taxon>
    </lineage>
</organism>
<dbReference type="eggNOG" id="ENOG5030E1E">
    <property type="taxonomic scope" value="Bacteria"/>
</dbReference>
<dbReference type="PATRIC" id="fig|1122146.4.peg.229"/>